<name>A0A8C6NMC6_NOTFU</name>
<dbReference type="Proteomes" id="UP000694548">
    <property type="component" value="Chromosome sgr10"/>
</dbReference>
<evidence type="ECO:0000313" key="2">
    <source>
        <dbReference type="Proteomes" id="UP000694548"/>
    </source>
</evidence>
<accession>A0A8C6NMC6</accession>
<sequence length="73" mass="8239">MRLPGRPPVSHQYFIFTTLRHGGGSIMWFCLSSTGPFTLVKGSRVVGSIAKHIRVKNVSLFCRNIIKCLLFLF</sequence>
<keyword evidence="2" id="KW-1185">Reference proteome</keyword>
<reference evidence="1" key="2">
    <citation type="submission" date="2025-08" db="UniProtKB">
        <authorList>
            <consortium name="Ensembl"/>
        </authorList>
    </citation>
    <scope>IDENTIFICATION</scope>
</reference>
<proteinExistence type="predicted"/>
<evidence type="ECO:0000313" key="1">
    <source>
        <dbReference type="Ensembl" id="ENSNFUP00015011315.1"/>
    </source>
</evidence>
<organism evidence="1 2">
    <name type="scientific">Nothobranchius furzeri</name>
    <name type="common">Turquoise killifish</name>
    <dbReference type="NCBI Taxonomy" id="105023"/>
    <lineage>
        <taxon>Eukaryota</taxon>
        <taxon>Metazoa</taxon>
        <taxon>Chordata</taxon>
        <taxon>Craniata</taxon>
        <taxon>Vertebrata</taxon>
        <taxon>Euteleostomi</taxon>
        <taxon>Actinopterygii</taxon>
        <taxon>Neopterygii</taxon>
        <taxon>Teleostei</taxon>
        <taxon>Neoteleostei</taxon>
        <taxon>Acanthomorphata</taxon>
        <taxon>Ovalentaria</taxon>
        <taxon>Atherinomorphae</taxon>
        <taxon>Cyprinodontiformes</taxon>
        <taxon>Nothobranchiidae</taxon>
        <taxon>Nothobranchius</taxon>
    </lineage>
</organism>
<dbReference type="AlphaFoldDB" id="A0A8C6NMC6"/>
<reference evidence="1" key="3">
    <citation type="submission" date="2025-09" db="UniProtKB">
        <authorList>
            <consortium name="Ensembl"/>
        </authorList>
    </citation>
    <scope>IDENTIFICATION</scope>
</reference>
<protein>
    <submittedName>
        <fullName evidence="1">Uncharacterized protein</fullName>
    </submittedName>
</protein>
<reference evidence="1" key="1">
    <citation type="submission" date="2014-08" db="EMBL/GenBank/DDBJ databases">
        <authorList>
            <person name="Senf B."/>
            <person name="Petzold A."/>
            <person name="Downie B.R."/>
            <person name="Koch P."/>
            <person name="Platzer M."/>
        </authorList>
    </citation>
    <scope>NUCLEOTIDE SEQUENCE [LARGE SCALE GENOMIC DNA]</scope>
    <source>
        <strain evidence="1">GRZ</strain>
    </source>
</reference>
<dbReference type="Ensembl" id="ENSNFUT00015011886.1">
    <property type="protein sequence ID" value="ENSNFUP00015011315.1"/>
    <property type="gene ID" value="ENSNFUG00015005578.1"/>
</dbReference>